<evidence type="ECO:0000256" key="1">
    <source>
        <dbReference type="SAM" id="MobiDB-lite"/>
    </source>
</evidence>
<name>A0A0A9FH26_ARUDO</name>
<evidence type="ECO:0000313" key="2">
    <source>
        <dbReference type="EMBL" id="JAE10534.1"/>
    </source>
</evidence>
<reference evidence="2" key="1">
    <citation type="submission" date="2014-09" db="EMBL/GenBank/DDBJ databases">
        <authorList>
            <person name="Magalhaes I.L.F."/>
            <person name="Oliveira U."/>
            <person name="Santos F.R."/>
            <person name="Vidigal T.H.D.A."/>
            <person name="Brescovit A.D."/>
            <person name="Santos A.J."/>
        </authorList>
    </citation>
    <scope>NUCLEOTIDE SEQUENCE</scope>
    <source>
        <tissue evidence="2">Shoot tissue taken approximately 20 cm above the soil surface</tissue>
    </source>
</reference>
<accession>A0A0A9FH26</accession>
<protein>
    <submittedName>
        <fullName evidence="2">Uncharacterized protein</fullName>
    </submittedName>
</protein>
<dbReference type="EMBL" id="GBRH01187362">
    <property type="protein sequence ID" value="JAE10534.1"/>
    <property type="molecule type" value="Transcribed_RNA"/>
</dbReference>
<reference evidence="2" key="2">
    <citation type="journal article" date="2015" name="Data Brief">
        <title>Shoot transcriptome of the giant reed, Arundo donax.</title>
        <authorList>
            <person name="Barrero R.A."/>
            <person name="Guerrero F.D."/>
            <person name="Moolhuijzen P."/>
            <person name="Goolsby J.A."/>
            <person name="Tidwell J."/>
            <person name="Bellgard S.E."/>
            <person name="Bellgard M.I."/>
        </authorList>
    </citation>
    <scope>NUCLEOTIDE SEQUENCE</scope>
    <source>
        <tissue evidence="2">Shoot tissue taken approximately 20 cm above the soil surface</tissue>
    </source>
</reference>
<proteinExistence type="predicted"/>
<organism evidence="2">
    <name type="scientific">Arundo donax</name>
    <name type="common">Giant reed</name>
    <name type="synonym">Donax arundinaceus</name>
    <dbReference type="NCBI Taxonomy" id="35708"/>
    <lineage>
        <taxon>Eukaryota</taxon>
        <taxon>Viridiplantae</taxon>
        <taxon>Streptophyta</taxon>
        <taxon>Embryophyta</taxon>
        <taxon>Tracheophyta</taxon>
        <taxon>Spermatophyta</taxon>
        <taxon>Magnoliopsida</taxon>
        <taxon>Liliopsida</taxon>
        <taxon>Poales</taxon>
        <taxon>Poaceae</taxon>
        <taxon>PACMAD clade</taxon>
        <taxon>Arundinoideae</taxon>
        <taxon>Arundineae</taxon>
        <taxon>Arundo</taxon>
    </lineage>
</organism>
<feature type="region of interest" description="Disordered" evidence="1">
    <location>
        <begin position="1"/>
        <end position="23"/>
    </location>
</feature>
<sequence>MPGRSQLKPKQVMTKTGNCCMLS</sequence>
<dbReference type="AlphaFoldDB" id="A0A0A9FH26"/>